<feature type="region of interest" description="Disordered" evidence="2">
    <location>
        <begin position="1"/>
        <end position="20"/>
    </location>
</feature>
<dbReference type="Proteomes" id="UP000736672">
    <property type="component" value="Unassembled WGS sequence"/>
</dbReference>
<dbReference type="InterPro" id="IPR056884">
    <property type="entry name" value="NPHP3-like_N"/>
</dbReference>
<dbReference type="OrthoDB" id="538223at2759"/>
<sequence>MDPNRSTSGGDRAYGTNTNYSGHLHQGDVYGSVHHHHDEPDQIAQCLTGLPTIDPRSHKSGIERATRAPIKEVDGWILDTEHFRQWQHSEDSSLLWIEGNLATNETMLLCAIINELSRPSPSTDVDEPNDSLILSYFFCRPNPRTNNATAVLRGLLYLLVEQCPELLPHLEKRYSVLKTELYEGSMAWHSLCDVLADMLKALHPRKVCFAVNHLNDCTQELSRLLDLMTRNTALSTLKWIISSRPNVTIRSRLERRPLMTKLDLRVGENAQHVSRAVDAFIDYTLPNIPCLSDDDALFTRVREDLRRRSGGVFLWVSYVMKKLKEAESCDVDKVLAQIMSYRRSLKQVERLEEGKEAEYCSDILSSVVAAYRPLSLCELGILSGLPWDLANDDKFVAKLVHMCGPLLDIREGIVHLIHQSARDFLVEEQNWWTESRDLDQLEGESGTWKVTSRPPRHIHIKFAERSIEVISRELRRNMFNLPALGASIEDYSSPSLASLGNIEYYMLHWADHLSDAWDDDRDRRLRPRYKHDWTTLQLHYDEDPTPWVKSQNVTLFLKQQFLYWLETLCATGNLVVGVAATAKLSRVFSDPDRRADADMKKLVVDANRLLRYFSPCIGIYPSQMYYSGLVFAPSTSSMRQQFSKERPPWITTNPAVEANWNVSPQIIEGHDGPGPVLSVNFSQAGQRLASGSADKT</sequence>
<gene>
    <name evidence="4" type="ORF">B0J15DRAFT_433680</name>
</gene>
<dbReference type="Pfam" id="PF24883">
    <property type="entry name" value="NPHP3_N"/>
    <property type="match status" value="1"/>
</dbReference>
<dbReference type="AlphaFoldDB" id="A0A9P9JVZ6"/>
<organism evidence="4 5">
    <name type="scientific">Fusarium solani</name>
    <name type="common">Filamentous fungus</name>
    <dbReference type="NCBI Taxonomy" id="169388"/>
    <lineage>
        <taxon>Eukaryota</taxon>
        <taxon>Fungi</taxon>
        <taxon>Dikarya</taxon>
        <taxon>Ascomycota</taxon>
        <taxon>Pezizomycotina</taxon>
        <taxon>Sordariomycetes</taxon>
        <taxon>Hypocreomycetidae</taxon>
        <taxon>Hypocreales</taxon>
        <taxon>Nectriaceae</taxon>
        <taxon>Fusarium</taxon>
        <taxon>Fusarium solani species complex</taxon>
    </lineage>
</organism>
<name>A0A9P9JVZ6_FUSSL</name>
<protein>
    <recommendedName>
        <fullName evidence="3">Nephrocystin 3-like N-terminal domain-containing protein</fullName>
    </recommendedName>
</protein>
<evidence type="ECO:0000259" key="3">
    <source>
        <dbReference type="Pfam" id="PF24883"/>
    </source>
</evidence>
<evidence type="ECO:0000256" key="1">
    <source>
        <dbReference type="ARBA" id="ARBA00022737"/>
    </source>
</evidence>
<feature type="non-terminal residue" evidence="4">
    <location>
        <position position="1"/>
    </location>
</feature>
<evidence type="ECO:0000313" key="5">
    <source>
        <dbReference type="Proteomes" id="UP000736672"/>
    </source>
</evidence>
<keyword evidence="5" id="KW-1185">Reference proteome</keyword>
<evidence type="ECO:0000313" key="4">
    <source>
        <dbReference type="EMBL" id="KAH7230804.1"/>
    </source>
</evidence>
<evidence type="ECO:0000256" key="2">
    <source>
        <dbReference type="SAM" id="MobiDB-lite"/>
    </source>
</evidence>
<dbReference type="PANTHER" id="PTHR10039">
    <property type="entry name" value="AMELOGENIN"/>
    <property type="match status" value="1"/>
</dbReference>
<feature type="domain" description="Nephrocystin 3-like N-terminal" evidence="3">
    <location>
        <begin position="76"/>
        <end position="244"/>
    </location>
</feature>
<dbReference type="EMBL" id="JAGTJS010000035">
    <property type="protein sequence ID" value="KAH7230804.1"/>
    <property type="molecule type" value="Genomic_DNA"/>
</dbReference>
<dbReference type="PANTHER" id="PTHR10039:SF14">
    <property type="entry name" value="NACHT DOMAIN-CONTAINING PROTEIN"/>
    <property type="match status" value="1"/>
</dbReference>
<comment type="caution">
    <text evidence="4">The sequence shown here is derived from an EMBL/GenBank/DDBJ whole genome shotgun (WGS) entry which is preliminary data.</text>
</comment>
<proteinExistence type="predicted"/>
<accession>A0A9P9JVZ6</accession>
<reference evidence="4" key="1">
    <citation type="journal article" date="2021" name="Nat. Commun.">
        <title>Genetic determinants of endophytism in the Arabidopsis root mycobiome.</title>
        <authorList>
            <person name="Mesny F."/>
            <person name="Miyauchi S."/>
            <person name="Thiergart T."/>
            <person name="Pickel B."/>
            <person name="Atanasova L."/>
            <person name="Karlsson M."/>
            <person name="Huettel B."/>
            <person name="Barry K.W."/>
            <person name="Haridas S."/>
            <person name="Chen C."/>
            <person name="Bauer D."/>
            <person name="Andreopoulos W."/>
            <person name="Pangilinan J."/>
            <person name="LaButti K."/>
            <person name="Riley R."/>
            <person name="Lipzen A."/>
            <person name="Clum A."/>
            <person name="Drula E."/>
            <person name="Henrissat B."/>
            <person name="Kohler A."/>
            <person name="Grigoriev I.V."/>
            <person name="Martin F.M."/>
            <person name="Hacquard S."/>
        </authorList>
    </citation>
    <scope>NUCLEOTIDE SEQUENCE</scope>
    <source>
        <strain evidence="4">FSSC 5 MPI-SDFR-AT-0091</strain>
    </source>
</reference>
<keyword evidence="1" id="KW-0677">Repeat</keyword>